<gene>
    <name evidence="2" type="ORF">A6X21_04145</name>
</gene>
<keyword evidence="3" id="KW-1185">Reference proteome</keyword>
<organism evidence="2 3">
    <name type="scientific">Planctopirus hydrillae</name>
    <dbReference type="NCBI Taxonomy" id="1841610"/>
    <lineage>
        <taxon>Bacteria</taxon>
        <taxon>Pseudomonadati</taxon>
        <taxon>Planctomycetota</taxon>
        <taxon>Planctomycetia</taxon>
        <taxon>Planctomycetales</taxon>
        <taxon>Planctomycetaceae</taxon>
        <taxon>Planctopirus</taxon>
    </lineage>
</organism>
<evidence type="ECO:0000313" key="3">
    <source>
        <dbReference type="Proteomes" id="UP000094828"/>
    </source>
</evidence>
<dbReference type="Gene3D" id="3.90.226.10">
    <property type="entry name" value="2-enoyl-CoA Hydratase, Chain A, domain 1"/>
    <property type="match status" value="1"/>
</dbReference>
<dbReference type="AlphaFoldDB" id="A0A1C3ENN7"/>
<dbReference type="Pfam" id="PF00574">
    <property type="entry name" value="CLP_protease"/>
    <property type="match status" value="1"/>
</dbReference>
<comment type="caution">
    <text evidence="2">The sequence shown here is derived from an EMBL/GenBank/DDBJ whole genome shotgun (WGS) entry which is preliminary data.</text>
</comment>
<dbReference type="RefSeq" id="WP_068846336.1">
    <property type="nucleotide sequence ID" value="NZ_LYDR01000039.1"/>
</dbReference>
<evidence type="ECO:0000256" key="1">
    <source>
        <dbReference type="SAM" id="MobiDB-lite"/>
    </source>
</evidence>
<sequence length="227" mass="25617">MTKSSKKPSKPSPFRPLPAHPGPSISWSPIVPNPEWEMTIAGDLFEQQTELLEKLVELPRRSAGIIYIDSCGGNAYVGLALASIIRLRGLKAAAVVTGECSSAALMPLAACRERYVTPHASLLFHPIRWQSDDQLKLEEAVEWARHFRWMESDQDQLLARLFNCSVELITEWSRPGRFLSGKELADAGLAHLLDLFDSHDLWQQIEKHRFEQAHKKGPDRQTELAWA</sequence>
<evidence type="ECO:0000313" key="2">
    <source>
        <dbReference type="EMBL" id="ODA34851.1"/>
    </source>
</evidence>
<proteinExistence type="predicted"/>
<feature type="compositionally biased region" description="Pro residues" evidence="1">
    <location>
        <begin position="10"/>
        <end position="21"/>
    </location>
</feature>
<dbReference type="Proteomes" id="UP000094828">
    <property type="component" value="Unassembled WGS sequence"/>
</dbReference>
<dbReference type="InterPro" id="IPR023562">
    <property type="entry name" value="ClpP/TepA"/>
</dbReference>
<dbReference type="EMBL" id="LYDR01000039">
    <property type="protein sequence ID" value="ODA34851.1"/>
    <property type="molecule type" value="Genomic_DNA"/>
</dbReference>
<accession>A0A1C3ENN7</accession>
<dbReference type="SUPFAM" id="SSF52096">
    <property type="entry name" value="ClpP/crotonase"/>
    <property type="match status" value="1"/>
</dbReference>
<dbReference type="InterPro" id="IPR029045">
    <property type="entry name" value="ClpP/crotonase-like_dom_sf"/>
</dbReference>
<name>A0A1C3ENN7_9PLAN</name>
<reference evidence="2 3" key="1">
    <citation type="submission" date="2016-05" db="EMBL/GenBank/DDBJ databases">
        <title>Genomic and physiological characterization of Planctopirus sp. isolated from fresh water lake.</title>
        <authorList>
            <person name="Subhash Y."/>
            <person name="Ramana C."/>
        </authorList>
    </citation>
    <scope>NUCLEOTIDE SEQUENCE [LARGE SCALE GENOMIC DNA]</scope>
    <source>
        <strain evidence="2 3">JC280</strain>
    </source>
</reference>
<evidence type="ECO:0008006" key="4">
    <source>
        <dbReference type="Google" id="ProtNLM"/>
    </source>
</evidence>
<feature type="region of interest" description="Disordered" evidence="1">
    <location>
        <begin position="1"/>
        <end position="21"/>
    </location>
</feature>
<protein>
    <recommendedName>
        <fullName evidence="4">ATP-dependent Clp protease proteolytic subunit</fullName>
    </recommendedName>
</protein>
<dbReference type="STRING" id="1841610.A6X21_04145"/>
<dbReference type="OrthoDB" id="259258at2"/>